<evidence type="ECO:0000313" key="4">
    <source>
        <dbReference type="Proteomes" id="UP000789405"/>
    </source>
</evidence>
<feature type="region of interest" description="Disordered" evidence="1">
    <location>
        <begin position="34"/>
        <end position="72"/>
    </location>
</feature>
<feature type="region of interest" description="Disordered" evidence="1">
    <location>
        <begin position="98"/>
        <end position="119"/>
    </location>
</feature>
<dbReference type="EMBL" id="CAJVPY010003969">
    <property type="protein sequence ID" value="CAG8606672.1"/>
    <property type="molecule type" value="Genomic_DNA"/>
</dbReference>
<evidence type="ECO:0000256" key="1">
    <source>
        <dbReference type="SAM" id="MobiDB-lite"/>
    </source>
</evidence>
<proteinExistence type="predicted"/>
<comment type="caution">
    <text evidence="3">The sequence shown here is derived from an EMBL/GenBank/DDBJ whole genome shotgun (WGS) entry which is preliminary data.</text>
</comment>
<feature type="chain" id="PRO_5040514069" evidence="2">
    <location>
        <begin position="27"/>
        <end position="148"/>
    </location>
</feature>
<protein>
    <submittedName>
        <fullName evidence="3">18079_t:CDS:1</fullName>
    </submittedName>
</protein>
<feature type="compositionally biased region" description="Low complexity" evidence="1">
    <location>
        <begin position="47"/>
        <end position="65"/>
    </location>
</feature>
<keyword evidence="4" id="KW-1185">Reference proteome</keyword>
<organism evidence="3 4">
    <name type="scientific">Dentiscutata erythropus</name>
    <dbReference type="NCBI Taxonomy" id="1348616"/>
    <lineage>
        <taxon>Eukaryota</taxon>
        <taxon>Fungi</taxon>
        <taxon>Fungi incertae sedis</taxon>
        <taxon>Mucoromycota</taxon>
        <taxon>Glomeromycotina</taxon>
        <taxon>Glomeromycetes</taxon>
        <taxon>Diversisporales</taxon>
        <taxon>Gigasporaceae</taxon>
        <taxon>Dentiscutata</taxon>
    </lineage>
</organism>
<gene>
    <name evidence="3" type="ORF">DERYTH_LOCUS7922</name>
</gene>
<dbReference type="Proteomes" id="UP000789405">
    <property type="component" value="Unassembled WGS sequence"/>
</dbReference>
<dbReference type="PROSITE" id="PS51257">
    <property type="entry name" value="PROKAR_LIPOPROTEIN"/>
    <property type="match status" value="1"/>
</dbReference>
<name>A0A9N9GJM7_9GLOM</name>
<evidence type="ECO:0000256" key="2">
    <source>
        <dbReference type="SAM" id="SignalP"/>
    </source>
</evidence>
<dbReference type="AlphaFoldDB" id="A0A9N9GJM7"/>
<sequence>MNFSKINLILALCLLSVLSCSVFVKATTYTQSSKDAPTVDLSATKKPPSNTAAPSAEPSAENPATGSSYPTGLSVTVTGPAAIVPTATPTYGWSHTAPTGYAPSGSSSPTPSSPALTPSAGNSLRSVAVDNLIYIGLFLCSAAFYLNF</sequence>
<reference evidence="3" key="1">
    <citation type="submission" date="2021-06" db="EMBL/GenBank/DDBJ databases">
        <authorList>
            <person name="Kallberg Y."/>
            <person name="Tangrot J."/>
            <person name="Rosling A."/>
        </authorList>
    </citation>
    <scope>NUCLEOTIDE SEQUENCE</scope>
    <source>
        <strain evidence="3">MA453B</strain>
    </source>
</reference>
<feature type="signal peptide" evidence="2">
    <location>
        <begin position="1"/>
        <end position="26"/>
    </location>
</feature>
<keyword evidence="2" id="KW-0732">Signal</keyword>
<evidence type="ECO:0000313" key="3">
    <source>
        <dbReference type="EMBL" id="CAG8606672.1"/>
    </source>
</evidence>
<accession>A0A9N9GJM7</accession>